<evidence type="ECO:0000313" key="2">
    <source>
        <dbReference type="EMBL" id="OOK71359.1"/>
    </source>
</evidence>
<organism evidence="2 3">
    <name type="scientific">Mycobacterium kansasii</name>
    <dbReference type="NCBI Taxonomy" id="1768"/>
    <lineage>
        <taxon>Bacteria</taxon>
        <taxon>Bacillati</taxon>
        <taxon>Actinomycetota</taxon>
        <taxon>Actinomycetes</taxon>
        <taxon>Mycobacteriales</taxon>
        <taxon>Mycobacteriaceae</taxon>
        <taxon>Mycobacterium</taxon>
    </lineage>
</organism>
<reference evidence="2 3" key="1">
    <citation type="submission" date="2017-02" db="EMBL/GenBank/DDBJ databases">
        <title>Complete genome sequences of Mycobacterium kansasii strains isolated from rhesus macaques.</title>
        <authorList>
            <person name="Panda A."/>
            <person name="Nagaraj S."/>
            <person name="Zhao X."/>
            <person name="Tettelin H."/>
            <person name="Detolla L.J."/>
        </authorList>
    </citation>
    <scope>NUCLEOTIDE SEQUENCE [LARGE SCALE GENOMIC DNA]</scope>
    <source>
        <strain evidence="2 3">11-3469</strain>
    </source>
</reference>
<feature type="compositionally biased region" description="Low complexity" evidence="1">
    <location>
        <begin position="55"/>
        <end position="89"/>
    </location>
</feature>
<dbReference type="AlphaFoldDB" id="A0A1V3WWM3"/>
<feature type="region of interest" description="Disordered" evidence="1">
    <location>
        <begin position="1"/>
        <end position="89"/>
    </location>
</feature>
<feature type="compositionally biased region" description="Polar residues" evidence="1">
    <location>
        <begin position="18"/>
        <end position="29"/>
    </location>
</feature>
<dbReference type="EMBL" id="MVBN01000006">
    <property type="protein sequence ID" value="OOK71359.1"/>
    <property type="molecule type" value="Genomic_DNA"/>
</dbReference>
<evidence type="ECO:0000256" key="1">
    <source>
        <dbReference type="SAM" id="MobiDB-lite"/>
    </source>
</evidence>
<protein>
    <submittedName>
        <fullName evidence="2">Uncharacterized protein</fullName>
    </submittedName>
</protein>
<proteinExistence type="predicted"/>
<accession>A0A1V3WWM3</accession>
<sequence length="89" mass="8931">MVTSTRHDRKASAPGTRCSMTAGTNASSTCPVRPRRRCGSRRCAAATVGSLGTKSEASSSAPSSAGSNPRNCSAPGPTPRSGPRRGSPG</sequence>
<gene>
    <name evidence="2" type="ORF">BZL29_5860</name>
</gene>
<evidence type="ECO:0000313" key="3">
    <source>
        <dbReference type="Proteomes" id="UP000188532"/>
    </source>
</evidence>
<dbReference type="Proteomes" id="UP000188532">
    <property type="component" value="Unassembled WGS sequence"/>
</dbReference>
<comment type="caution">
    <text evidence="2">The sequence shown here is derived from an EMBL/GenBank/DDBJ whole genome shotgun (WGS) entry which is preliminary data.</text>
</comment>
<name>A0A1V3WWM3_MYCKA</name>